<reference evidence="4" key="1">
    <citation type="submission" date="2016-10" db="EMBL/GenBank/DDBJ databases">
        <authorList>
            <person name="Varghese N."/>
            <person name="Submissions S."/>
        </authorList>
    </citation>
    <scope>NUCLEOTIDE SEQUENCE [LARGE SCALE GENOMIC DNA]</scope>
    <source>
        <strain evidence="4">CGMCC 1.6963</strain>
    </source>
</reference>
<feature type="transmembrane region" description="Helical" evidence="2">
    <location>
        <begin position="244"/>
        <end position="268"/>
    </location>
</feature>
<sequence length="382" mass="39841">MTRDELDLTSHHGSRAGAASPGHADPAPASREVVLGVALSPHVTEGLRTALAQQLSSLLGDRMPGHWRVELVDDALVRPPADGLDLLEAARDVMLEREWDLVVALTDLPLKAGRRVLVTQASPVHGVGLVSVPALGGARTRSRVPALVVDLVASLLDLDEDDDPGVVRQRLDQLSSDTGEDDGLQFTARVLGGNLRLLLGMVRANRPWRLAAGLTKSLSIAAATGLLTLVSSDLWLLSEGYGPTQLAVLAVLSVAAVAGTLVIGAQLWERPRARRERRQVALFNAATLATVVIGVVTLFAALFVISVLGALVLVDADVYAALTGHALGFPEYLRVALVTASLATVGGALGAGLESDDAVRGAAYTQLASTEAPAEPRADNAA</sequence>
<evidence type="ECO:0000256" key="2">
    <source>
        <dbReference type="SAM" id="Phobius"/>
    </source>
</evidence>
<keyword evidence="2" id="KW-0472">Membrane</keyword>
<accession>A0A1H9VIL2</accession>
<dbReference type="STRING" id="587636.SAMN05216199_2344"/>
<proteinExistence type="predicted"/>
<feature type="transmembrane region" description="Helical" evidence="2">
    <location>
        <begin position="218"/>
        <end position="238"/>
    </location>
</feature>
<evidence type="ECO:0000313" key="3">
    <source>
        <dbReference type="EMBL" id="SES21087.1"/>
    </source>
</evidence>
<name>A0A1H9VIL2_9MICO</name>
<feature type="transmembrane region" description="Helical" evidence="2">
    <location>
        <begin position="280"/>
        <end position="312"/>
    </location>
</feature>
<protein>
    <submittedName>
        <fullName evidence="3">Uncharacterized protein</fullName>
    </submittedName>
</protein>
<evidence type="ECO:0000313" key="4">
    <source>
        <dbReference type="Proteomes" id="UP000199019"/>
    </source>
</evidence>
<dbReference type="RefSeq" id="WP_245735748.1">
    <property type="nucleotide sequence ID" value="NZ_FOHB01000004.1"/>
</dbReference>
<gene>
    <name evidence="3" type="ORF">SAMN05216199_2344</name>
</gene>
<dbReference type="AlphaFoldDB" id="A0A1H9VIL2"/>
<feature type="region of interest" description="Disordered" evidence="1">
    <location>
        <begin position="1"/>
        <end position="28"/>
    </location>
</feature>
<organism evidence="3 4">
    <name type="scientific">Pedococcus cremeus</name>
    <dbReference type="NCBI Taxonomy" id="587636"/>
    <lineage>
        <taxon>Bacteria</taxon>
        <taxon>Bacillati</taxon>
        <taxon>Actinomycetota</taxon>
        <taxon>Actinomycetes</taxon>
        <taxon>Micrococcales</taxon>
        <taxon>Intrasporangiaceae</taxon>
        <taxon>Pedococcus</taxon>
    </lineage>
</organism>
<feature type="transmembrane region" description="Helical" evidence="2">
    <location>
        <begin position="332"/>
        <end position="353"/>
    </location>
</feature>
<keyword evidence="2" id="KW-1133">Transmembrane helix</keyword>
<feature type="compositionally biased region" description="Basic and acidic residues" evidence="1">
    <location>
        <begin position="1"/>
        <end position="10"/>
    </location>
</feature>
<dbReference type="Proteomes" id="UP000199019">
    <property type="component" value="Unassembled WGS sequence"/>
</dbReference>
<keyword evidence="4" id="KW-1185">Reference proteome</keyword>
<dbReference type="EMBL" id="FOHB01000004">
    <property type="protein sequence ID" value="SES21087.1"/>
    <property type="molecule type" value="Genomic_DNA"/>
</dbReference>
<keyword evidence="2" id="KW-0812">Transmembrane</keyword>
<evidence type="ECO:0000256" key="1">
    <source>
        <dbReference type="SAM" id="MobiDB-lite"/>
    </source>
</evidence>